<gene>
    <name evidence="1" type="ORF">ACJEBM_06005</name>
</gene>
<protein>
    <submittedName>
        <fullName evidence="1">Uncharacterized protein</fullName>
    </submittedName>
</protein>
<name>A0ACC7MQM2_9PSED</name>
<evidence type="ECO:0000313" key="1">
    <source>
        <dbReference type="EMBL" id="MFK9080224.1"/>
    </source>
</evidence>
<reference evidence="1" key="1">
    <citation type="submission" date="2024-11" db="EMBL/GenBank/DDBJ databases">
        <authorList>
            <person name="Lucas J.A."/>
        </authorList>
    </citation>
    <scope>NUCLEOTIDE SEQUENCE</scope>
    <source>
        <strain evidence="1">Z 8.8</strain>
    </source>
</reference>
<comment type="caution">
    <text evidence="1">The sequence shown here is derived from an EMBL/GenBank/DDBJ whole genome shotgun (WGS) entry which is preliminary data.</text>
</comment>
<dbReference type="EMBL" id="JBJHQE010000006">
    <property type="protein sequence ID" value="MFK9080224.1"/>
    <property type="molecule type" value="Genomic_DNA"/>
</dbReference>
<organism evidence="1 2">
    <name type="scientific">Pseudomonas neuropathica</name>
    <dbReference type="NCBI Taxonomy" id="2730425"/>
    <lineage>
        <taxon>Bacteria</taxon>
        <taxon>Pseudomonadati</taxon>
        <taxon>Pseudomonadota</taxon>
        <taxon>Gammaproteobacteria</taxon>
        <taxon>Pseudomonadales</taxon>
        <taxon>Pseudomonadaceae</taxon>
        <taxon>Pseudomonas</taxon>
    </lineage>
</organism>
<sequence>MGVQVVAKGVNAEDYAVEYAAPVRRGLEGIFFTNTSLEKCAHNYAPGKKSGSIVGAPSVNSQYMSGRSSVNYVQTDIVETEEMTFFIIARALNLPSGNPIPAADQVILLGNYLAGPWSGVVMWCGTSTSLSTNAGYGVDEASNANLGAGVTPNDDTKWGLYCGRVKTSGPDTKNFTNGLTFARVATDPRRVSTGRPLRIGSGYQSNQTGTWDMAAAMIYNVALNDAERDVVVQDLRAYAARRGITV</sequence>
<evidence type="ECO:0000313" key="2">
    <source>
        <dbReference type="Proteomes" id="UP001622950"/>
    </source>
</evidence>
<dbReference type="Proteomes" id="UP001622950">
    <property type="component" value="Unassembled WGS sequence"/>
</dbReference>
<keyword evidence="2" id="KW-1185">Reference proteome</keyword>
<proteinExistence type="predicted"/>
<accession>A0ACC7MQM2</accession>